<name>A0ABP0S6R3_9DINO</name>
<evidence type="ECO:0000256" key="1">
    <source>
        <dbReference type="ARBA" id="ARBA00020786"/>
    </source>
</evidence>
<feature type="domain" description="EF-hand" evidence="7">
    <location>
        <begin position="42"/>
        <end position="77"/>
    </location>
</feature>
<dbReference type="InterPro" id="IPR018247">
    <property type="entry name" value="EF_Hand_1_Ca_BS"/>
</dbReference>
<dbReference type="PROSITE" id="PS00018">
    <property type="entry name" value="EF_HAND_1"/>
    <property type="match status" value="3"/>
</dbReference>
<feature type="region of interest" description="Disordered" evidence="6">
    <location>
        <begin position="262"/>
        <end position="425"/>
    </location>
</feature>
<evidence type="ECO:0000256" key="6">
    <source>
        <dbReference type="SAM" id="MobiDB-lite"/>
    </source>
</evidence>
<evidence type="ECO:0000256" key="2">
    <source>
        <dbReference type="ARBA" id="ARBA00022723"/>
    </source>
</evidence>
<sequence>MVASLDHGEAIQAVFNRCDADKSGSIDVNELGKCMRLLGMNPTEAEVVAAMESVDENKNGKLEFDEFRGLMEPRLSEWLQNDQVKVLTDCFKVFDTEGTGKISKEMLSHIMTSQGDKLTEAELDRMMKAADSDGDGMIDYQEFVINHFFGPNSRVSTGTWGSLSWSGSVSGHISNAYTAASESVNAAVANVPSVGEMVDSAKNVADSAATKAQEMVANAPSKEAVVEGIKDAASNAATVAGEAVAVTRDAIAEQAAQAAAAVAPPAAQEQDVAQEVSAEAPPAAEPAEVPEVEEGKKEEPPAAGQAADDTSAPADEKKEETAAAPVEEEKKENEPAAQAAEEVPAPAAEEKEEAAAPTEEEKKEDEPAAQAGEEAPAPAAEETEEAAAPVEGEEKTGEESAPAAEHTATQEEEKKDDAQVSSSFI</sequence>
<evidence type="ECO:0000256" key="4">
    <source>
        <dbReference type="ARBA" id="ARBA00022837"/>
    </source>
</evidence>
<dbReference type="InterPro" id="IPR011992">
    <property type="entry name" value="EF-hand-dom_pair"/>
</dbReference>
<gene>
    <name evidence="8" type="ORF">CCMP2556_LOCUS50382</name>
</gene>
<feature type="domain" description="EF-hand" evidence="7">
    <location>
        <begin position="6"/>
        <end position="41"/>
    </location>
</feature>
<dbReference type="Gene3D" id="1.10.238.10">
    <property type="entry name" value="EF-hand"/>
    <property type="match status" value="2"/>
</dbReference>
<evidence type="ECO:0000313" key="9">
    <source>
        <dbReference type="Proteomes" id="UP001642484"/>
    </source>
</evidence>
<feature type="compositionally biased region" description="Basic and acidic residues" evidence="6">
    <location>
        <begin position="408"/>
        <end position="418"/>
    </location>
</feature>
<reference evidence="8 9" key="1">
    <citation type="submission" date="2024-02" db="EMBL/GenBank/DDBJ databases">
        <authorList>
            <person name="Chen Y."/>
            <person name="Shah S."/>
            <person name="Dougan E. K."/>
            <person name="Thang M."/>
            <person name="Chan C."/>
        </authorList>
    </citation>
    <scope>NUCLEOTIDE SEQUENCE [LARGE SCALE GENOMIC DNA]</scope>
</reference>
<keyword evidence="5" id="KW-0007">Acetylation</keyword>
<dbReference type="EMBL" id="CAXAMN010027051">
    <property type="protein sequence ID" value="CAK9108052.1"/>
    <property type="molecule type" value="Genomic_DNA"/>
</dbReference>
<keyword evidence="4" id="KW-0106">Calcium</keyword>
<evidence type="ECO:0000256" key="3">
    <source>
        <dbReference type="ARBA" id="ARBA00022737"/>
    </source>
</evidence>
<dbReference type="Proteomes" id="UP001642484">
    <property type="component" value="Unassembled WGS sequence"/>
</dbReference>
<dbReference type="SMART" id="SM00054">
    <property type="entry name" value="EFh"/>
    <property type="match status" value="4"/>
</dbReference>
<dbReference type="Pfam" id="PF13499">
    <property type="entry name" value="EF-hand_7"/>
    <property type="match status" value="2"/>
</dbReference>
<dbReference type="PANTHER" id="PTHR23048:SF0">
    <property type="entry name" value="CALMODULIN LIKE 3"/>
    <property type="match status" value="1"/>
</dbReference>
<feature type="compositionally biased region" description="Basic and acidic residues" evidence="6">
    <location>
        <begin position="314"/>
        <end position="334"/>
    </location>
</feature>
<feature type="domain" description="EF-hand" evidence="7">
    <location>
        <begin position="82"/>
        <end position="117"/>
    </location>
</feature>
<evidence type="ECO:0000259" key="7">
    <source>
        <dbReference type="PROSITE" id="PS50222"/>
    </source>
</evidence>
<dbReference type="InterPro" id="IPR002048">
    <property type="entry name" value="EF_hand_dom"/>
</dbReference>
<evidence type="ECO:0000313" key="8">
    <source>
        <dbReference type="EMBL" id="CAK9108052.1"/>
    </source>
</evidence>
<protein>
    <recommendedName>
        <fullName evidence="1">Calmodulin</fullName>
    </recommendedName>
</protein>
<accession>A0ABP0S6R3</accession>
<feature type="compositionally biased region" description="Low complexity" evidence="6">
    <location>
        <begin position="262"/>
        <end position="289"/>
    </location>
</feature>
<organism evidence="8 9">
    <name type="scientific">Durusdinium trenchii</name>
    <dbReference type="NCBI Taxonomy" id="1381693"/>
    <lineage>
        <taxon>Eukaryota</taxon>
        <taxon>Sar</taxon>
        <taxon>Alveolata</taxon>
        <taxon>Dinophyceae</taxon>
        <taxon>Suessiales</taxon>
        <taxon>Symbiodiniaceae</taxon>
        <taxon>Durusdinium</taxon>
    </lineage>
</organism>
<dbReference type="PROSITE" id="PS50222">
    <property type="entry name" value="EF_HAND_2"/>
    <property type="match status" value="4"/>
</dbReference>
<keyword evidence="9" id="KW-1185">Reference proteome</keyword>
<keyword evidence="2" id="KW-0479">Metal-binding</keyword>
<keyword evidence="3" id="KW-0677">Repeat</keyword>
<feature type="compositionally biased region" description="Low complexity" evidence="6">
    <location>
        <begin position="368"/>
        <end position="390"/>
    </location>
</feature>
<feature type="domain" description="EF-hand" evidence="7">
    <location>
        <begin position="118"/>
        <end position="153"/>
    </location>
</feature>
<dbReference type="InterPro" id="IPR050230">
    <property type="entry name" value="CALM/Myosin/TropC-like"/>
</dbReference>
<feature type="compositionally biased region" description="Low complexity" evidence="6">
    <location>
        <begin position="335"/>
        <end position="347"/>
    </location>
</feature>
<proteinExistence type="predicted"/>
<evidence type="ECO:0000256" key="5">
    <source>
        <dbReference type="ARBA" id="ARBA00022990"/>
    </source>
</evidence>
<comment type="caution">
    <text evidence="8">The sequence shown here is derived from an EMBL/GenBank/DDBJ whole genome shotgun (WGS) entry which is preliminary data.</text>
</comment>
<dbReference type="PANTHER" id="PTHR23048">
    <property type="entry name" value="MYOSIN LIGHT CHAIN 1, 3"/>
    <property type="match status" value="1"/>
</dbReference>
<dbReference type="SUPFAM" id="SSF47473">
    <property type="entry name" value="EF-hand"/>
    <property type="match status" value="1"/>
</dbReference>